<keyword evidence="4 6" id="KW-1133">Transmembrane helix</keyword>
<feature type="non-terminal residue" evidence="7">
    <location>
        <position position="1"/>
    </location>
</feature>
<name>A0ABW9QX70_9ACTN</name>
<evidence type="ECO:0000256" key="5">
    <source>
        <dbReference type="ARBA" id="ARBA00023136"/>
    </source>
</evidence>
<dbReference type="EMBL" id="WJHE01001013">
    <property type="protein sequence ID" value="MST34450.1"/>
    <property type="molecule type" value="Genomic_DNA"/>
</dbReference>
<evidence type="ECO:0000256" key="6">
    <source>
        <dbReference type="SAM" id="Phobius"/>
    </source>
</evidence>
<gene>
    <name evidence="7" type="ORF">GHK86_17200</name>
</gene>
<comment type="caution">
    <text evidence="7">The sequence shown here is derived from an EMBL/GenBank/DDBJ whole genome shotgun (WGS) entry which is preliminary data.</text>
</comment>
<feature type="transmembrane region" description="Helical" evidence="6">
    <location>
        <begin position="81"/>
        <end position="100"/>
    </location>
</feature>
<feature type="non-terminal residue" evidence="7">
    <location>
        <position position="142"/>
    </location>
</feature>
<keyword evidence="2" id="KW-0813">Transport</keyword>
<comment type="subcellular location">
    <subcellularLocation>
        <location evidence="1">Membrane</location>
        <topology evidence="1">Multi-pass membrane protein</topology>
    </subcellularLocation>
</comment>
<protein>
    <submittedName>
        <fullName evidence="7">Inorganic phosphate transporter</fullName>
    </submittedName>
</protein>
<organism evidence="7 8">
    <name type="scientific">Acidiferrimicrobium australe</name>
    <dbReference type="NCBI Taxonomy" id="2664430"/>
    <lineage>
        <taxon>Bacteria</taxon>
        <taxon>Bacillati</taxon>
        <taxon>Actinomycetota</taxon>
        <taxon>Acidimicrobiia</taxon>
        <taxon>Acidimicrobiales</taxon>
        <taxon>Acidimicrobiaceae</taxon>
        <taxon>Acidiferrimicrobium</taxon>
    </lineage>
</organism>
<accession>A0ABW9QX70</accession>
<keyword evidence="8" id="KW-1185">Reference proteome</keyword>
<dbReference type="Pfam" id="PF01384">
    <property type="entry name" value="PHO4"/>
    <property type="match status" value="1"/>
</dbReference>
<reference evidence="7 8" key="1">
    <citation type="submission" date="2019-11" db="EMBL/GenBank/DDBJ databases">
        <title>Acidiferrimicrobium australis gen. nov., sp. nov., an acidophilic and obligately heterotrophic, member of the Actinobacteria that catalyses dissimilatory oxido- reduction of iron isolated from metal-rich acidic water in Chile.</title>
        <authorList>
            <person name="Gonzalez D."/>
            <person name="Huber K."/>
            <person name="Hedrich S."/>
            <person name="Rojas-Villalobos C."/>
            <person name="Quatrini R."/>
            <person name="Dinamarca M.A."/>
            <person name="Schwarz A."/>
            <person name="Canales C."/>
            <person name="Nancucheo I."/>
        </authorList>
    </citation>
    <scope>NUCLEOTIDE SEQUENCE [LARGE SCALE GENOMIC DNA]</scope>
    <source>
        <strain evidence="7 8">USS-CCA1</strain>
    </source>
</reference>
<feature type="transmembrane region" description="Helical" evidence="6">
    <location>
        <begin position="39"/>
        <end position="60"/>
    </location>
</feature>
<dbReference type="PANTHER" id="PTHR11101">
    <property type="entry name" value="PHOSPHATE TRANSPORTER"/>
    <property type="match status" value="1"/>
</dbReference>
<evidence type="ECO:0000256" key="4">
    <source>
        <dbReference type="ARBA" id="ARBA00022989"/>
    </source>
</evidence>
<evidence type="ECO:0000256" key="1">
    <source>
        <dbReference type="ARBA" id="ARBA00004141"/>
    </source>
</evidence>
<proteinExistence type="predicted"/>
<evidence type="ECO:0000256" key="3">
    <source>
        <dbReference type="ARBA" id="ARBA00022692"/>
    </source>
</evidence>
<dbReference type="PANTHER" id="PTHR11101:SF80">
    <property type="entry name" value="PHOSPHATE TRANSPORTER"/>
    <property type="match status" value="1"/>
</dbReference>
<keyword evidence="5 6" id="KW-0472">Membrane</keyword>
<evidence type="ECO:0000256" key="2">
    <source>
        <dbReference type="ARBA" id="ARBA00022448"/>
    </source>
</evidence>
<evidence type="ECO:0000313" key="7">
    <source>
        <dbReference type="EMBL" id="MST34450.1"/>
    </source>
</evidence>
<dbReference type="InterPro" id="IPR001204">
    <property type="entry name" value="Phos_transporter"/>
</dbReference>
<sequence>TAGGWLAGALVAVGALASFTMGGNDVANATGSLVGTHTFGFLVAGAVGGVGLAAGVLTWGRPLLRRVAFEIVTVDRPMATAAQLVQAGVVLAAVGFGFFTSMNQALVGAMTGTAAARGRHTVRAATLLGILRGWVIGPGAGI</sequence>
<keyword evidence="3 6" id="KW-0812">Transmembrane</keyword>
<evidence type="ECO:0000313" key="8">
    <source>
        <dbReference type="Proteomes" id="UP000437736"/>
    </source>
</evidence>
<dbReference type="Proteomes" id="UP000437736">
    <property type="component" value="Unassembled WGS sequence"/>
</dbReference>